<protein>
    <submittedName>
        <fullName evidence="2">Alpha/beta hydrolase</fullName>
    </submittedName>
</protein>
<gene>
    <name evidence="2" type="ORF">GCM10010528_03620</name>
</gene>
<dbReference type="PANTHER" id="PTHR43433:SF5">
    <property type="entry name" value="AB HYDROLASE-1 DOMAIN-CONTAINING PROTEIN"/>
    <property type="match status" value="1"/>
</dbReference>
<evidence type="ECO:0000313" key="2">
    <source>
        <dbReference type="EMBL" id="GAA3024958.1"/>
    </source>
</evidence>
<reference evidence="3" key="1">
    <citation type="journal article" date="2019" name="Int. J. Syst. Evol. Microbiol.">
        <title>The Global Catalogue of Microorganisms (GCM) 10K type strain sequencing project: providing services to taxonomists for standard genome sequencing and annotation.</title>
        <authorList>
            <consortium name="The Broad Institute Genomics Platform"/>
            <consortium name="The Broad Institute Genome Sequencing Center for Infectious Disease"/>
            <person name="Wu L."/>
            <person name="Ma J."/>
        </authorList>
    </citation>
    <scope>NUCLEOTIDE SEQUENCE [LARGE SCALE GENOMIC DNA]</scope>
    <source>
        <strain evidence="3">JCM 14234</strain>
    </source>
</reference>
<dbReference type="RefSeq" id="WP_290703901.1">
    <property type="nucleotide sequence ID" value="NZ_BAAAVS010000002.1"/>
</dbReference>
<accession>A0ABP6KY24</accession>
<dbReference type="Pfam" id="PF12697">
    <property type="entry name" value="Abhydrolase_6"/>
    <property type="match status" value="1"/>
</dbReference>
<comment type="caution">
    <text evidence="2">The sequence shown here is derived from an EMBL/GenBank/DDBJ whole genome shotgun (WGS) entry which is preliminary data.</text>
</comment>
<dbReference type="Proteomes" id="UP001501035">
    <property type="component" value="Unassembled WGS sequence"/>
</dbReference>
<dbReference type="PRINTS" id="PR00111">
    <property type="entry name" value="ABHYDROLASE"/>
</dbReference>
<keyword evidence="2" id="KW-0378">Hydrolase</keyword>
<feature type="domain" description="AB hydrolase-1" evidence="1">
    <location>
        <begin position="26"/>
        <end position="255"/>
    </location>
</feature>
<organism evidence="2 3">
    <name type="scientific">Gordonia defluvii</name>
    <dbReference type="NCBI Taxonomy" id="283718"/>
    <lineage>
        <taxon>Bacteria</taxon>
        <taxon>Bacillati</taxon>
        <taxon>Actinomycetota</taxon>
        <taxon>Actinomycetes</taxon>
        <taxon>Mycobacteriales</taxon>
        <taxon>Gordoniaceae</taxon>
        <taxon>Gordonia</taxon>
    </lineage>
</organism>
<dbReference type="PANTHER" id="PTHR43433">
    <property type="entry name" value="HYDROLASE, ALPHA/BETA FOLD FAMILY PROTEIN"/>
    <property type="match status" value="1"/>
</dbReference>
<proteinExistence type="predicted"/>
<dbReference type="InterPro" id="IPR029058">
    <property type="entry name" value="AB_hydrolase_fold"/>
</dbReference>
<dbReference type="GO" id="GO:0016787">
    <property type="term" value="F:hydrolase activity"/>
    <property type="evidence" value="ECO:0007669"/>
    <property type="project" value="UniProtKB-KW"/>
</dbReference>
<evidence type="ECO:0000259" key="1">
    <source>
        <dbReference type="Pfam" id="PF12697"/>
    </source>
</evidence>
<dbReference type="SUPFAM" id="SSF53474">
    <property type="entry name" value="alpha/beta-Hydrolases"/>
    <property type="match status" value="1"/>
</dbReference>
<dbReference type="InterPro" id="IPR050471">
    <property type="entry name" value="AB_hydrolase"/>
</dbReference>
<dbReference type="Gene3D" id="3.40.50.1820">
    <property type="entry name" value="alpha/beta hydrolase"/>
    <property type="match status" value="1"/>
</dbReference>
<dbReference type="InterPro" id="IPR000073">
    <property type="entry name" value="AB_hydrolase_1"/>
</dbReference>
<sequence length="265" mass="28163">MTPAFQYAQVRGARLAYTSTGVGSPVLWAHGMTSAAYTQERAGQFDWRPVSGRHRLLRYDARGHGRSTGGADPVEYTWPELAQDLLGLLDVVEPPIGPARVDAIGSSMGTATILCAAVADPQRFRRLVLTTPPTCWETRAAANGVRLASAQLVEDEGVAALAALSIDAPGSPALVNARRFITPIRVRAAYLPAVFRGSAQSDFPSRAEVARLDLPVLVLSWTGDGTHPVSSGEALAQVLPNAELVVADDPAALAEWGERAADFLR</sequence>
<keyword evidence="3" id="KW-1185">Reference proteome</keyword>
<name>A0ABP6KY24_9ACTN</name>
<dbReference type="EMBL" id="BAAAVS010000002">
    <property type="protein sequence ID" value="GAA3024958.1"/>
    <property type="molecule type" value="Genomic_DNA"/>
</dbReference>
<evidence type="ECO:0000313" key="3">
    <source>
        <dbReference type="Proteomes" id="UP001501035"/>
    </source>
</evidence>